<proteinExistence type="predicted"/>
<evidence type="ECO:0000313" key="2">
    <source>
        <dbReference type="Proteomes" id="UP000078492"/>
    </source>
</evidence>
<dbReference type="EMBL" id="KQ979701">
    <property type="protein sequence ID" value="KYN19675.1"/>
    <property type="molecule type" value="Genomic_DNA"/>
</dbReference>
<dbReference type="Proteomes" id="UP000078492">
    <property type="component" value="Unassembled WGS sequence"/>
</dbReference>
<gene>
    <name evidence="1" type="ORF">ALC57_08151</name>
</gene>
<sequence>ERIVASPVNTSERCSRERALARPTPLERSFDSYTIAKLFIDFFRRGIDRKTRALASGEDFNDSSTAISSSIANWAPLANSKHLGDRRLWKRLF</sequence>
<keyword evidence="2" id="KW-1185">Reference proteome</keyword>
<feature type="non-terminal residue" evidence="1">
    <location>
        <position position="1"/>
    </location>
</feature>
<name>A0A195E3D7_9HYME</name>
<dbReference type="AlphaFoldDB" id="A0A195E3D7"/>
<protein>
    <submittedName>
        <fullName evidence="1">Uncharacterized protein</fullName>
    </submittedName>
</protein>
<organism evidence="1 2">
    <name type="scientific">Trachymyrmex cornetzi</name>
    <dbReference type="NCBI Taxonomy" id="471704"/>
    <lineage>
        <taxon>Eukaryota</taxon>
        <taxon>Metazoa</taxon>
        <taxon>Ecdysozoa</taxon>
        <taxon>Arthropoda</taxon>
        <taxon>Hexapoda</taxon>
        <taxon>Insecta</taxon>
        <taxon>Pterygota</taxon>
        <taxon>Neoptera</taxon>
        <taxon>Endopterygota</taxon>
        <taxon>Hymenoptera</taxon>
        <taxon>Apocrita</taxon>
        <taxon>Aculeata</taxon>
        <taxon>Formicoidea</taxon>
        <taxon>Formicidae</taxon>
        <taxon>Myrmicinae</taxon>
        <taxon>Trachymyrmex</taxon>
    </lineage>
</organism>
<accession>A0A195E3D7</accession>
<reference evidence="1 2" key="1">
    <citation type="submission" date="2015-09" db="EMBL/GenBank/DDBJ databases">
        <title>Trachymyrmex cornetzi WGS genome.</title>
        <authorList>
            <person name="Nygaard S."/>
            <person name="Hu H."/>
            <person name="Boomsma J."/>
            <person name="Zhang G."/>
        </authorList>
    </citation>
    <scope>NUCLEOTIDE SEQUENCE [LARGE SCALE GENOMIC DNA]</scope>
    <source>
        <strain evidence="1">Tcor2-1</strain>
        <tissue evidence="1">Whole body</tissue>
    </source>
</reference>
<evidence type="ECO:0000313" key="1">
    <source>
        <dbReference type="EMBL" id="KYN19675.1"/>
    </source>
</evidence>